<evidence type="ECO:0000313" key="3">
    <source>
        <dbReference type="Proteomes" id="UP000183894"/>
    </source>
</evidence>
<evidence type="ECO:0000259" key="1">
    <source>
        <dbReference type="Pfam" id="PF18545"/>
    </source>
</evidence>
<dbReference type="AlphaFoldDB" id="A0A1H7UCB4"/>
<dbReference type="Pfam" id="PF18545">
    <property type="entry name" value="HalOD1"/>
    <property type="match status" value="1"/>
</dbReference>
<sequence length="90" mass="9817">MTPPTNPPKPDLEVRWVDEMNSLTEALVTVATELGVDPTQEPTRLQDVLDVDSLHALVGDAKETTVQVSFDIWGIQFTVTHLTVAATSDT</sequence>
<protein>
    <recommendedName>
        <fullName evidence="1">Halobacterial output domain-containing protein</fullName>
    </recommendedName>
</protein>
<name>A0A1H7UCB4_HALLR</name>
<organism evidence="2 3">
    <name type="scientific">Haloferax larsenii</name>
    <dbReference type="NCBI Taxonomy" id="302484"/>
    <lineage>
        <taxon>Archaea</taxon>
        <taxon>Methanobacteriati</taxon>
        <taxon>Methanobacteriota</taxon>
        <taxon>Stenosarchaea group</taxon>
        <taxon>Halobacteria</taxon>
        <taxon>Halobacteriales</taxon>
        <taxon>Haloferacaceae</taxon>
        <taxon>Haloferax</taxon>
    </lineage>
</organism>
<accession>A0A1H7UCB4</accession>
<reference evidence="2 3" key="1">
    <citation type="submission" date="2016-10" db="EMBL/GenBank/DDBJ databases">
        <authorList>
            <person name="de Groot N.N."/>
        </authorList>
    </citation>
    <scope>NUCLEOTIDE SEQUENCE [LARGE SCALE GENOMIC DNA]</scope>
    <source>
        <strain evidence="2 3">CDM_5</strain>
    </source>
</reference>
<dbReference type="EMBL" id="FOAD01000012">
    <property type="protein sequence ID" value="SEL94394.1"/>
    <property type="molecule type" value="Genomic_DNA"/>
</dbReference>
<feature type="domain" description="Halobacterial output" evidence="1">
    <location>
        <begin position="24"/>
        <end position="81"/>
    </location>
</feature>
<evidence type="ECO:0000313" key="2">
    <source>
        <dbReference type="EMBL" id="SEL94394.1"/>
    </source>
</evidence>
<dbReference type="InterPro" id="IPR040624">
    <property type="entry name" value="HalOD1"/>
</dbReference>
<dbReference type="Proteomes" id="UP000183894">
    <property type="component" value="Unassembled WGS sequence"/>
</dbReference>
<proteinExistence type="predicted"/>
<gene>
    <name evidence="2" type="ORF">SAMN04488691_11226</name>
</gene>